<dbReference type="AlphaFoldDB" id="A0A9P6ILD2"/>
<comment type="caution">
    <text evidence="3">The sequence shown here is derived from an EMBL/GenBank/DDBJ whole genome shotgun (WGS) entry which is preliminary data.</text>
</comment>
<dbReference type="InterPro" id="IPR001810">
    <property type="entry name" value="F-box_dom"/>
</dbReference>
<reference evidence="3" key="1">
    <citation type="journal article" date="2020" name="Fungal Divers.">
        <title>Resolving the Mortierellaceae phylogeny through synthesis of multi-gene phylogenetics and phylogenomics.</title>
        <authorList>
            <person name="Vandepol N."/>
            <person name="Liber J."/>
            <person name="Desiro A."/>
            <person name="Na H."/>
            <person name="Kennedy M."/>
            <person name="Barry K."/>
            <person name="Grigoriev I.V."/>
            <person name="Miller A.N."/>
            <person name="O'Donnell K."/>
            <person name="Stajich J.E."/>
            <person name="Bonito G."/>
        </authorList>
    </citation>
    <scope>NUCLEOTIDE SEQUENCE</scope>
    <source>
        <strain evidence="3">MES-2147</strain>
    </source>
</reference>
<dbReference type="Proteomes" id="UP000749646">
    <property type="component" value="Unassembled WGS sequence"/>
</dbReference>
<name>A0A9P6ILD2_9FUNG</name>
<dbReference type="PROSITE" id="PS50181">
    <property type="entry name" value="FBOX"/>
    <property type="match status" value="1"/>
</dbReference>
<evidence type="ECO:0000256" key="1">
    <source>
        <dbReference type="SAM" id="MobiDB-lite"/>
    </source>
</evidence>
<gene>
    <name evidence="3" type="ORF">BGZ65_001937</name>
</gene>
<organism evidence="3 4">
    <name type="scientific">Modicella reniformis</name>
    <dbReference type="NCBI Taxonomy" id="1440133"/>
    <lineage>
        <taxon>Eukaryota</taxon>
        <taxon>Fungi</taxon>
        <taxon>Fungi incertae sedis</taxon>
        <taxon>Mucoromycota</taxon>
        <taxon>Mortierellomycotina</taxon>
        <taxon>Mortierellomycetes</taxon>
        <taxon>Mortierellales</taxon>
        <taxon>Mortierellaceae</taxon>
        <taxon>Modicella</taxon>
    </lineage>
</organism>
<dbReference type="OrthoDB" id="2322499at2759"/>
<accession>A0A9P6ILD2</accession>
<keyword evidence="4" id="KW-1185">Reference proteome</keyword>
<feature type="region of interest" description="Disordered" evidence="1">
    <location>
        <begin position="153"/>
        <end position="208"/>
    </location>
</feature>
<evidence type="ECO:0000313" key="3">
    <source>
        <dbReference type="EMBL" id="KAF9936933.1"/>
    </source>
</evidence>
<evidence type="ECO:0000259" key="2">
    <source>
        <dbReference type="PROSITE" id="PS50181"/>
    </source>
</evidence>
<feature type="compositionally biased region" description="Basic and acidic residues" evidence="1">
    <location>
        <begin position="184"/>
        <end position="208"/>
    </location>
</feature>
<feature type="domain" description="F-box" evidence="2">
    <location>
        <begin position="44"/>
        <end position="91"/>
    </location>
</feature>
<dbReference type="Gene3D" id="1.20.1280.50">
    <property type="match status" value="1"/>
</dbReference>
<protein>
    <recommendedName>
        <fullName evidence="2">F-box domain-containing protein</fullName>
    </recommendedName>
</protein>
<dbReference type="SUPFAM" id="SSF81383">
    <property type="entry name" value="F-box domain"/>
    <property type="match status" value="1"/>
</dbReference>
<dbReference type="EMBL" id="JAAAHW010009730">
    <property type="protein sequence ID" value="KAF9936933.1"/>
    <property type="molecule type" value="Genomic_DNA"/>
</dbReference>
<feature type="compositionally biased region" description="Basic and acidic residues" evidence="1">
    <location>
        <begin position="1"/>
        <end position="13"/>
    </location>
</feature>
<proteinExistence type="predicted"/>
<evidence type="ECO:0000313" key="4">
    <source>
        <dbReference type="Proteomes" id="UP000749646"/>
    </source>
</evidence>
<dbReference type="InterPro" id="IPR036047">
    <property type="entry name" value="F-box-like_dom_sf"/>
</dbReference>
<feature type="region of interest" description="Disordered" evidence="1">
    <location>
        <begin position="1"/>
        <end position="31"/>
    </location>
</feature>
<sequence>MPVKTADQERSSNETHALAQDQGPNPQSDEEFHHPQVVVMTEQVSIFSILPSELVLEIFSHMDIVTIFRFLDTCRYHRQLLLNMPEIWQRVYFVPLSEYATKSSFPSSSVNPLSTLSILSTAVVMTKTADSATSIPSLPSSSFSPSYPNFQFPKAPYQRRQRPYRAKGSSSGSSSDSDESDGTASKESENAAHKLKHAENERDRERGGSRTLISEIYAVLRRFRKGNRLVEFVREIYMDGTDYPQFPSPLVMLIKFPNLEILSSRYRRKQTSLTTDAHTLKDMLRNGDIAPHSLRLRRWDIFHPYMTKEDVTGFKNTLNSIAIRAYKETTSPAKRFPQESN</sequence>
<dbReference type="Pfam" id="PF12937">
    <property type="entry name" value="F-box-like"/>
    <property type="match status" value="1"/>
</dbReference>